<name>A0ACB7GYN9_MANES</name>
<organism evidence="1 2">
    <name type="scientific">Manihot esculenta</name>
    <name type="common">Cassava</name>
    <name type="synonym">Jatropha manihot</name>
    <dbReference type="NCBI Taxonomy" id="3983"/>
    <lineage>
        <taxon>Eukaryota</taxon>
        <taxon>Viridiplantae</taxon>
        <taxon>Streptophyta</taxon>
        <taxon>Embryophyta</taxon>
        <taxon>Tracheophyta</taxon>
        <taxon>Spermatophyta</taxon>
        <taxon>Magnoliopsida</taxon>
        <taxon>eudicotyledons</taxon>
        <taxon>Gunneridae</taxon>
        <taxon>Pentapetalae</taxon>
        <taxon>rosids</taxon>
        <taxon>fabids</taxon>
        <taxon>Malpighiales</taxon>
        <taxon>Euphorbiaceae</taxon>
        <taxon>Crotonoideae</taxon>
        <taxon>Manihoteae</taxon>
        <taxon>Manihot</taxon>
    </lineage>
</organism>
<sequence length="161" mass="18482">MHALTSACIYIYIYIVYAWLPVCHLQSPPENRWPPWMAYEEPCIFSYVSYPWCICRIFAFFSLLLSCKEYGNIIEAKDKILSSLVSKPSERYESCSYVATLVLTSYRSKEKGTIAACPVVYNSQALSGQLRVEAMAHKHTSSQGLKKERKKERKGNGFWGK</sequence>
<gene>
    <name evidence="1" type="ORF">MANES_10G045102v8</name>
</gene>
<keyword evidence="2" id="KW-1185">Reference proteome</keyword>
<comment type="caution">
    <text evidence="1">The sequence shown here is derived from an EMBL/GenBank/DDBJ whole genome shotgun (WGS) entry which is preliminary data.</text>
</comment>
<dbReference type="EMBL" id="CM004396">
    <property type="protein sequence ID" value="KAG8645237.1"/>
    <property type="molecule type" value="Genomic_DNA"/>
</dbReference>
<protein>
    <submittedName>
        <fullName evidence="1">Uncharacterized protein</fullName>
    </submittedName>
</protein>
<evidence type="ECO:0000313" key="1">
    <source>
        <dbReference type="EMBL" id="KAG8645237.1"/>
    </source>
</evidence>
<evidence type="ECO:0000313" key="2">
    <source>
        <dbReference type="Proteomes" id="UP000091857"/>
    </source>
</evidence>
<accession>A0ACB7GYN9</accession>
<reference evidence="2" key="1">
    <citation type="journal article" date="2016" name="Nat. Biotechnol.">
        <title>Sequencing wild and cultivated cassava and related species reveals extensive interspecific hybridization and genetic diversity.</title>
        <authorList>
            <person name="Bredeson J.V."/>
            <person name="Lyons J.B."/>
            <person name="Prochnik S.E."/>
            <person name="Wu G.A."/>
            <person name="Ha C.M."/>
            <person name="Edsinger-Gonzales E."/>
            <person name="Grimwood J."/>
            <person name="Schmutz J."/>
            <person name="Rabbi I.Y."/>
            <person name="Egesi C."/>
            <person name="Nauluvula P."/>
            <person name="Lebot V."/>
            <person name="Ndunguru J."/>
            <person name="Mkamilo G."/>
            <person name="Bart R.S."/>
            <person name="Setter T.L."/>
            <person name="Gleadow R.M."/>
            <person name="Kulakow P."/>
            <person name="Ferguson M.E."/>
            <person name="Rounsley S."/>
            <person name="Rokhsar D.S."/>
        </authorList>
    </citation>
    <scope>NUCLEOTIDE SEQUENCE [LARGE SCALE GENOMIC DNA]</scope>
    <source>
        <strain evidence="2">cv. AM560-2</strain>
    </source>
</reference>
<proteinExistence type="predicted"/>
<dbReference type="Proteomes" id="UP000091857">
    <property type="component" value="Chromosome 10"/>
</dbReference>